<dbReference type="AlphaFoldDB" id="A0A7E5VJJ0"/>
<proteinExistence type="inferred from homology"/>
<evidence type="ECO:0000256" key="1">
    <source>
        <dbReference type="ARBA" id="ARBA00008600"/>
    </source>
</evidence>
<feature type="compositionally biased region" description="Basic residues" evidence="2">
    <location>
        <begin position="830"/>
        <end position="855"/>
    </location>
</feature>
<dbReference type="GO" id="GO:0005634">
    <property type="term" value="C:nucleus"/>
    <property type="evidence" value="ECO:0007669"/>
    <property type="project" value="TreeGrafter"/>
</dbReference>
<reference evidence="5" key="1">
    <citation type="submission" date="2025-08" db="UniProtKB">
        <authorList>
            <consortium name="RefSeq"/>
        </authorList>
    </citation>
    <scope>IDENTIFICATION</scope>
</reference>
<protein>
    <submittedName>
        <fullName evidence="5">G patch domain-containing protein 1 homolog</fullName>
    </submittedName>
</protein>
<dbReference type="Pfam" id="PF26093">
    <property type="entry name" value="HTH_TGH"/>
    <property type="match status" value="1"/>
</dbReference>
<comment type="similarity">
    <text evidence="1">Belongs to the GPATCH1 family.</text>
</comment>
<feature type="domain" description="G-patch" evidence="3">
    <location>
        <begin position="146"/>
        <end position="173"/>
    </location>
</feature>
<dbReference type="GO" id="GO:0006397">
    <property type="term" value="P:mRNA processing"/>
    <property type="evidence" value="ECO:0007669"/>
    <property type="project" value="InterPro"/>
</dbReference>
<evidence type="ECO:0000259" key="3">
    <source>
        <dbReference type="PROSITE" id="PS50174"/>
    </source>
</evidence>
<dbReference type="GeneID" id="113494288"/>
<dbReference type="KEGG" id="tnl:113494288"/>
<dbReference type="InterPro" id="IPR011666">
    <property type="entry name" value="DUF1604"/>
</dbReference>
<feature type="region of interest" description="Disordered" evidence="2">
    <location>
        <begin position="394"/>
        <end position="423"/>
    </location>
</feature>
<feature type="compositionally biased region" description="Low complexity" evidence="2">
    <location>
        <begin position="400"/>
        <end position="414"/>
    </location>
</feature>
<feature type="compositionally biased region" description="Acidic residues" evidence="2">
    <location>
        <begin position="200"/>
        <end position="215"/>
    </location>
</feature>
<feature type="region of interest" description="Disordered" evidence="2">
    <location>
        <begin position="161"/>
        <end position="180"/>
    </location>
</feature>
<dbReference type="FunCoup" id="A0A7E5VJJ0">
    <property type="interactions" value="2043"/>
</dbReference>
<feature type="compositionally biased region" description="Acidic residues" evidence="2">
    <location>
        <begin position="1"/>
        <end position="10"/>
    </location>
</feature>
<dbReference type="GO" id="GO:0003723">
    <property type="term" value="F:RNA binding"/>
    <property type="evidence" value="ECO:0007669"/>
    <property type="project" value="TreeGrafter"/>
</dbReference>
<feature type="region of interest" description="Disordered" evidence="2">
    <location>
        <begin position="1"/>
        <end position="37"/>
    </location>
</feature>
<sequence>MSDADSDEEVLVQYGTPLEPYEEDDVPTKRKYQQPADQYAVDAHGRRRFHGAFTGGFSAGFGNTVGTPEGWTPTTFKSSRAEKAQFSGQRPEDFMDEEDRGEFGIAPQVLQTQNDFSGQKRQRRPQYHDGPIPGEPVLQQLVRAVHETAAVRMLRAMGWREGQGTGERLSSKGKKKAREQHKVYGCYVPPELRQNQEPQDQQDEEEDSSDSEFDFDTLFAPDDYEPYLLSRKNDRFGLGYSGLSRHSVLGNLVGEYGSDAGSSRSHLVMKDKGRKVNIRGQAFGVGAFEADDDDIYATEDMSHYDFTIGGPAAKPERKAVQNKSGNVLPGFVKASKPLPPVPSYPAPALPRDYTPAVAGARRTRFEPTAHKERDQGLGRHELTAKARGELLGEETPLPTPVTVTPTNIQPNTQTDKPKDPITSLLGRNVNFTSEKDKELNYISIKDSGKEITKVFKPFVGNPAKQARYERYCEDKTALERDGDMDKLSEWEREREIVEFEQAAKLYKPLTGLMGDRFTHAAQPDDALNPLSAVSKSVNHGLATPQQLQAAQQGLYGVTTRVVTDWRPDGLVCKRFNVPEIGGRSEQKKEDKPKVSYSIFSYLESSVHDKDSFAKEQGNFSGSKSIPTAPKTQPNDKTNTPIEATSSKDDTIIQATTSKENNLQTSGFTKRLTVAEIFLKESEQNKNQGAEVTETINKFDKMDLYKSIFLSDSEEEEDLTKKNEVSDFIETPKNVERNTSPPRGIFANIDFDELNAWRRTDNTKKEETKKPENTILEDKQEKSEPVEEMYGPKIPENLQNRLKPEVKTQTSIEIGSSSSEDSWVDANELKSKKKKKKSKKHKSKHKKKSKSKKKDK</sequence>
<feature type="compositionally biased region" description="Polar residues" evidence="2">
    <location>
        <begin position="109"/>
        <end position="119"/>
    </location>
</feature>
<feature type="region of interest" description="Disordered" evidence="2">
    <location>
        <begin position="759"/>
        <end position="855"/>
    </location>
</feature>
<feature type="region of interest" description="Disordered" evidence="2">
    <location>
        <begin position="613"/>
        <end position="643"/>
    </location>
</feature>
<organism evidence="4 5">
    <name type="scientific">Trichoplusia ni</name>
    <name type="common">Cabbage looper</name>
    <dbReference type="NCBI Taxonomy" id="7111"/>
    <lineage>
        <taxon>Eukaryota</taxon>
        <taxon>Metazoa</taxon>
        <taxon>Ecdysozoa</taxon>
        <taxon>Arthropoda</taxon>
        <taxon>Hexapoda</taxon>
        <taxon>Insecta</taxon>
        <taxon>Pterygota</taxon>
        <taxon>Neoptera</taxon>
        <taxon>Endopterygota</taxon>
        <taxon>Lepidoptera</taxon>
        <taxon>Glossata</taxon>
        <taxon>Ditrysia</taxon>
        <taxon>Noctuoidea</taxon>
        <taxon>Noctuidae</taxon>
        <taxon>Plusiinae</taxon>
        <taxon>Trichoplusia</taxon>
    </lineage>
</organism>
<dbReference type="RefSeq" id="XP_026728366.1">
    <property type="nucleotide sequence ID" value="XM_026872565.1"/>
</dbReference>
<accession>A0A7E5VJJ0</accession>
<dbReference type="PROSITE" id="PS50174">
    <property type="entry name" value="G_PATCH"/>
    <property type="match status" value="1"/>
</dbReference>
<dbReference type="Proteomes" id="UP000322000">
    <property type="component" value="Chromosome 5"/>
</dbReference>
<feature type="region of interest" description="Disordered" evidence="2">
    <location>
        <begin position="58"/>
        <end position="134"/>
    </location>
</feature>
<dbReference type="OrthoDB" id="20507at2759"/>
<dbReference type="PANTHER" id="PTHR13384">
    <property type="entry name" value="G PATCH DOMAIN-CONTAINING PROTEIN 1"/>
    <property type="match status" value="1"/>
</dbReference>
<feature type="compositionally biased region" description="Basic and acidic residues" evidence="2">
    <location>
        <begin position="759"/>
        <end position="784"/>
    </location>
</feature>
<feature type="region of interest" description="Disordered" evidence="2">
    <location>
        <begin position="186"/>
        <end position="216"/>
    </location>
</feature>
<evidence type="ECO:0000256" key="2">
    <source>
        <dbReference type="SAM" id="MobiDB-lite"/>
    </source>
</evidence>
<dbReference type="PANTHER" id="PTHR13384:SF19">
    <property type="entry name" value="G PATCH DOMAIN-CONTAINING PROTEIN 1"/>
    <property type="match status" value="1"/>
</dbReference>
<name>A0A7E5VJJ0_TRINI</name>
<dbReference type="InterPro" id="IPR000467">
    <property type="entry name" value="G_patch_dom"/>
</dbReference>
<dbReference type="InParanoid" id="A0A7E5VJJ0"/>
<dbReference type="Pfam" id="PF07713">
    <property type="entry name" value="DUF1604"/>
    <property type="match status" value="1"/>
</dbReference>
<gene>
    <name evidence="5" type="primary">LOC113494288</name>
</gene>
<feature type="compositionally biased region" description="Low complexity" evidence="2">
    <location>
        <begin position="810"/>
        <end position="820"/>
    </location>
</feature>
<feature type="compositionally biased region" description="Polar residues" evidence="2">
    <location>
        <begin position="617"/>
        <end position="643"/>
    </location>
</feature>
<evidence type="ECO:0000313" key="5">
    <source>
        <dbReference type="RefSeq" id="XP_026728366.1"/>
    </source>
</evidence>
<evidence type="ECO:0000313" key="4">
    <source>
        <dbReference type="Proteomes" id="UP000322000"/>
    </source>
</evidence>
<keyword evidence="4" id="KW-1185">Reference proteome</keyword>